<protein>
    <recommendedName>
        <fullName evidence="8">DNA repair protein Rad26</fullName>
    </recommendedName>
</protein>
<feature type="domain" description="Rad26-like helical repeats" evidence="3">
    <location>
        <begin position="483"/>
        <end position="709"/>
    </location>
</feature>
<feature type="compositionally biased region" description="Low complexity" evidence="2">
    <location>
        <begin position="132"/>
        <end position="148"/>
    </location>
</feature>
<gene>
    <name evidence="6" type="ORF">PRZ48_004188</name>
</gene>
<feature type="compositionally biased region" description="Acidic residues" evidence="2">
    <location>
        <begin position="92"/>
        <end position="102"/>
    </location>
</feature>
<feature type="domain" description="Rad26-like N-terminal" evidence="5">
    <location>
        <begin position="378"/>
        <end position="421"/>
    </location>
</feature>
<dbReference type="InterPro" id="IPR048380">
    <property type="entry name" value="Rad26-like_N"/>
</dbReference>
<feature type="domain" description="Rad26-like C-terminal" evidence="4">
    <location>
        <begin position="720"/>
        <end position="779"/>
    </location>
</feature>
<evidence type="ECO:0008006" key="8">
    <source>
        <dbReference type="Google" id="ProtNLM"/>
    </source>
</evidence>
<name>A0ABR0EYE4_ZASCE</name>
<feature type="coiled-coil region" evidence="1">
    <location>
        <begin position="173"/>
        <end position="203"/>
    </location>
</feature>
<feature type="compositionally biased region" description="Basic and acidic residues" evidence="2">
    <location>
        <begin position="299"/>
        <end position="320"/>
    </location>
</feature>
<evidence type="ECO:0000259" key="3">
    <source>
        <dbReference type="Pfam" id="PF12331"/>
    </source>
</evidence>
<feature type="compositionally biased region" description="Basic and acidic residues" evidence="2">
    <location>
        <begin position="233"/>
        <end position="273"/>
    </location>
</feature>
<keyword evidence="1" id="KW-0175">Coiled coil</keyword>
<reference evidence="6 7" key="1">
    <citation type="journal article" date="2023" name="G3 (Bethesda)">
        <title>A chromosome-level genome assembly of Zasmidium syzygii isolated from banana leaves.</title>
        <authorList>
            <person name="van Westerhoven A.C."/>
            <person name="Mehrabi R."/>
            <person name="Talebi R."/>
            <person name="Steentjes M.B.F."/>
            <person name="Corcolon B."/>
            <person name="Chong P.A."/>
            <person name="Kema G.H.J."/>
            <person name="Seidl M.F."/>
        </authorList>
    </citation>
    <scope>NUCLEOTIDE SEQUENCE [LARGE SCALE GENOMIC DNA]</scope>
    <source>
        <strain evidence="6 7">P124</strain>
    </source>
</reference>
<feature type="compositionally biased region" description="Polar residues" evidence="2">
    <location>
        <begin position="106"/>
        <end position="128"/>
    </location>
</feature>
<comment type="caution">
    <text evidence="6">The sequence shown here is derived from an EMBL/GenBank/DDBJ whole genome shotgun (WGS) entry which is preliminary data.</text>
</comment>
<feature type="compositionally biased region" description="Polar residues" evidence="2">
    <location>
        <begin position="786"/>
        <end position="796"/>
    </location>
</feature>
<dbReference type="InterPro" id="IPR048379">
    <property type="entry name" value="Rad26-like_C"/>
</dbReference>
<accession>A0ABR0EYE4</accession>
<feature type="region of interest" description="Disordered" evidence="2">
    <location>
        <begin position="1"/>
        <end position="170"/>
    </location>
</feature>
<feature type="region of interest" description="Disordered" evidence="2">
    <location>
        <begin position="233"/>
        <end position="336"/>
    </location>
</feature>
<feature type="compositionally biased region" description="Polar residues" evidence="2">
    <location>
        <begin position="806"/>
        <end position="816"/>
    </location>
</feature>
<dbReference type="Pfam" id="PF21046">
    <property type="entry name" value="Rad26-like_C"/>
    <property type="match status" value="1"/>
</dbReference>
<evidence type="ECO:0000256" key="2">
    <source>
        <dbReference type="SAM" id="MobiDB-lite"/>
    </source>
</evidence>
<dbReference type="Proteomes" id="UP001305779">
    <property type="component" value="Unassembled WGS sequence"/>
</dbReference>
<dbReference type="EMBL" id="JAXOVC010000002">
    <property type="protein sequence ID" value="KAK4506223.1"/>
    <property type="molecule type" value="Genomic_DNA"/>
</dbReference>
<dbReference type="InterPro" id="IPR022093">
    <property type="entry name" value="Rad26-like_helical"/>
</dbReference>
<feature type="compositionally biased region" description="Low complexity" evidence="2">
    <location>
        <begin position="31"/>
        <end position="43"/>
    </location>
</feature>
<evidence type="ECO:0000313" key="7">
    <source>
        <dbReference type="Proteomes" id="UP001305779"/>
    </source>
</evidence>
<keyword evidence="7" id="KW-1185">Reference proteome</keyword>
<dbReference type="Pfam" id="PF21048">
    <property type="entry name" value="Rad26-like_N"/>
    <property type="match status" value="1"/>
</dbReference>
<evidence type="ECO:0000313" key="6">
    <source>
        <dbReference type="EMBL" id="KAK4506223.1"/>
    </source>
</evidence>
<organism evidence="6 7">
    <name type="scientific">Zasmidium cellare</name>
    <name type="common">Wine cellar mold</name>
    <name type="synonym">Racodium cellare</name>
    <dbReference type="NCBI Taxonomy" id="395010"/>
    <lineage>
        <taxon>Eukaryota</taxon>
        <taxon>Fungi</taxon>
        <taxon>Dikarya</taxon>
        <taxon>Ascomycota</taxon>
        <taxon>Pezizomycotina</taxon>
        <taxon>Dothideomycetes</taxon>
        <taxon>Dothideomycetidae</taxon>
        <taxon>Mycosphaerellales</taxon>
        <taxon>Mycosphaerellaceae</taxon>
        <taxon>Zasmidium</taxon>
    </lineage>
</organism>
<feature type="region of interest" description="Disordered" evidence="2">
    <location>
        <begin position="778"/>
        <end position="816"/>
    </location>
</feature>
<dbReference type="Pfam" id="PF12331">
    <property type="entry name" value="Rad26-like_helical_rpts"/>
    <property type="match status" value="1"/>
</dbReference>
<evidence type="ECO:0000259" key="5">
    <source>
        <dbReference type="Pfam" id="PF21048"/>
    </source>
</evidence>
<proteinExistence type="predicted"/>
<evidence type="ECO:0000256" key="1">
    <source>
        <dbReference type="SAM" id="Coils"/>
    </source>
</evidence>
<evidence type="ECO:0000259" key="4">
    <source>
        <dbReference type="Pfam" id="PF21046"/>
    </source>
</evidence>
<feature type="compositionally biased region" description="Acidic residues" evidence="2">
    <location>
        <begin position="1"/>
        <end position="15"/>
    </location>
</feature>
<feature type="compositionally biased region" description="Pro residues" evidence="2">
    <location>
        <begin position="76"/>
        <end position="86"/>
    </location>
</feature>
<sequence>MADDEDNFFSDDDLNDIPANTLDQLEHHAFTSTQKPKSTPTPSVQQPFRRPVPKNKNIPWRPPQPSRLNQQQQRPSAPPPSAPEPPSSDYGFGDEDVIDLDEPSMVIQSASRATTVRPNQRPQSNRQGAKTALDPETEAAFAAADAELGSQTFGRWPRQAPVQTAQDGGSIDVSALQARIAELEAEQARLRQSEQEALNEARAKQGEISIVRSNQDKLTKQYEARISVMQKLHADEAAKQRAEIEATRKEREKMETDNRFLQHDLAREAERAKRVTGPKKPTQRETPKKSKRTALGDGFDDHELQASPSKTRDKSRDHTPKVGAKRKRTANDSPVAVLSFTQPPQPVLRQESTEQTAVSFDQPVVDSATTSKNDKYEFMQLILSHSPPDGQSRTIELLAGFHFPSKPSRSLSTILLDAITYGSDAEDEKMALIISRALLDIWHRCLEEQYMTPCYLIVDMLQFVLQDELLSTKASLIEQAIPLCSRSIDLISVPLGRASRNASFAASLDREALEKLADDLDVDGIVDLLHQLCQASSLSSERNETFWRTIEFTFVMLTLNKAQPIYQIVTVLQMLMTSTRPTTFSVIVEDPTKQVEQEKQMIDRLTNLLFEKLDTPKDEPPYSDEEVFEMRVEVLNVLREMSQTDHGTLLLMQHRSAIGRLVRFLDVQVNKLYRTRPSLGLVKKLDEHTAHDWIVETVNMTTRLLYHLLRAFDDPPAAVQKLHAVHGGYHKFLVSLTRIAFSEQLVFEAGIEDEAAEAAHNILDNILGPEDGEAVMKAMETPRGTKGSTTERNTTSAEEDGGQSQGHGDTTMSEPG</sequence>